<keyword evidence="1" id="KW-0539">Nucleus</keyword>
<dbReference type="PANTHER" id="PTHR16121:SF0">
    <property type="entry name" value="CAP-SPECIFIC MRNA (NUCLEOSIDE-2'-O-)-METHYLTRANSFERASE 1"/>
    <property type="match status" value="1"/>
</dbReference>
<gene>
    <name evidence="3" type="ORF">FisN_6Lh128</name>
</gene>
<keyword evidence="1 3" id="KW-0489">Methyltransferase</keyword>
<sequence length="411" mass="46829">MSKISSNHKRARTLDDDRDDASSADYYYAVLGGTETGILSSWFRVMEWTGQHLHSYQNKDFILEDLRLEIRQLTRQLIEVKRRMRTVGDHYREARRASNPYEFLGEGQNGGLNSLFMNRSAIKLANLDALLDWQLTIQPNFGPFRFVDLCGAPGGFSEYLMRRCVNLGVHECHGYGMSLLGGNEYGAGVAWKIGDFCDFQQRTKLKYQVCWDGSGDILDWNNVQELIATVSKDSETSKVQLVVADGGFDAQRNAEDQEGMTQKLIVCEVAAALELLDVGGTLVLKLFGFQTPVVQCVMRYLYASFERMVALKPISSRPASAERYVVFVNFRGNASNFDGQCWKNQMFLGQFVADVPTEKLDLYLGEFDRNMLVLNLKACHTMLSFMKREESWDIPELSIDADDYRLCWRLM</sequence>
<keyword evidence="1" id="KW-0507">mRNA processing</keyword>
<dbReference type="EMBL" id="BDSP01000007">
    <property type="protein sequence ID" value="GAX09490.1"/>
    <property type="molecule type" value="Genomic_DNA"/>
</dbReference>
<dbReference type="AlphaFoldDB" id="A0A1Z5J679"/>
<evidence type="ECO:0000259" key="2">
    <source>
        <dbReference type="Pfam" id="PF01728"/>
    </source>
</evidence>
<dbReference type="PANTHER" id="PTHR16121">
    <property type="entry name" value="CAP-SPECIFIC MRNA (NUCLEOSIDE-2'-O-)-METHYLTRANSFERASE 1-RELATED"/>
    <property type="match status" value="1"/>
</dbReference>
<dbReference type="GO" id="GO:0006370">
    <property type="term" value="P:7-methylguanosine mRNA capping"/>
    <property type="evidence" value="ECO:0007669"/>
    <property type="project" value="UniProtKB-UniRule"/>
</dbReference>
<dbReference type="SUPFAM" id="SSF53335">
    <property type="entry name" value="S-adenosyl-L-methionine-dependent methyltransferases"/>
    <property type="match status" value="1"/>
</dbReference>
<comment type="catalytic activity">
    <reaction evidence="1">
        <text>a 5'-end (N(7)-methyl 5'-triphosphoguanosine)-ribonucleoside in mRNA + S-adenosyl-L-methionine = a 5'-end (N(7)-methyl 5'-triphosphoguanosine)-(2'-O-methyl-ribonucleoside) in mRNA + S-adenosyl-L-homocysteine + H(+)</text>
        <dbReference type="Rhea" id="RHEA:67020"/>
        <dbReference type="Rhea" id="RHEA-COMP:17167"/>
        <dbReference type="Rhea" id="RHEA-COMP:17168"/>
        <dbReference type="ChEBI" id="CHEBI:15378"/>
        <dbReference type="ChEBI" id="CHEBI:57856"/>
        <dbReference type="ChEBI" id="CHEBI:59789"/>
        <dbReference type="ChEBI" id="CHEBI:156461"/>
        <dbReference type="ChEBI" id="CHEBI:167609"/>
        <dbReference type="EC" id="2.1.1.57"/>
    </reaction>
</comment>
<dbReference type="GO" id="GO:0003676">
    <property type="term" value="F:nucleic acid binding"/>
    <property type="evidence" value="ECO:0007669"/>
    <property type="project" value="UniProtKB-UniRule"/>
</dbReference>
<dbReference type="EC" id="2.1.1.57" evidence="1"/>
<dbReference type="GO" id="GO:0032259">
    <property type="term" value="P:methylation"/>
    <property type="evidence" value="ECO:0007669"/>
    <property type="project" value="UniProtKB-KW"/>
</dbReference>
<keyword evidence="1" id="KW-0949">S-adenosyl-L-methionine</keyword>
<feature type="domain" description="Ribosomal RNA methyltransferase FtsJ" evidence="2">
    <location>
        <begin position="116"/>
        <end position="330"/>
    </location>
</feature>
<dbReference type="InterPro" id="IPR029063">
    <property type="entry name" value="SAM-dependent_MTases_sf"/>
</dbReference>
<dbReference type="Gene3D" id="3.40.50.12760">
    <property type="match status" value="1"/>
</dbReference>
<proteinExistence type="predicted"/>
<comment type="function">
    <text evidence="1">S-adenosyl-L-methionine-dependent methyltransferase that mediates RNA cap1 2'-O-ribose methylation to the 5'-cap structure of RNAs. Methylates the ribose of the first nucleotide of a m(7)GpppG-capped mRNA to produce m(7)GpppNmp (cap1).</text>
</comment>
<keyword evidence="1" id="KW-0506">mRNA capping</keyword>
<evidence type="ECO:0000313" key="4">
    <source>
        <dbReference type="Proteomes" id="UP000198406"/>
    </source>
</evidence>
<dbReference type="GO" id="GO:0005634">
    <property type="term" value="C:nucleus"/>
    <property type="evidence" value="ECO:0007669"/>
    <property type="project" value="UniProtKB-SubCell"/>
</dbReference>
<reference evidence="3 4" key="1">
    <citation type="journal article" date="2015" name="Plant Cell">
        <title>Oil accumulation by the oleaginous diatom Fistulifera solaris as revealed by the genome and transcriptome.</title>
        <authorList>
            <person name="Tanaka T."/>
            <person name="Maeda Y."/>
            <person name="Veluchamy A."/>
            <person name="Tanaka M."/>
            <person name="Abida H."/>
            <person name="Marechal E."/>
            <person name="Bowler C."/>
            <person name="Muto M."/>
            <person name="Sunaga Y."/>
            <person name="Tanaka M."/>
            <person name="Yoshino T."/>
            <person name="Taniguchi T."/>
            <person name="Fukuda Y."/>
            <person name="Nemoto M."/>
            <person name="Matsumoto M."/>
            <person name="Wong P.S."/>
            <person name="Aburatani S."/>
            <person name="Fujibuchi W."/>
        </authorList>
    </citation>
    <scope>NUCLEOTIDE SEQUENCE [LARGE SCALE GENOMIC DNA]</scope>
    <source>
        <strain evidence="3 4">JPCC DA0580</strain>
    </source>
</reference>
<organism evidence="3 4">
    <name type="scientific">Fistulifera solaris</name>
    <name type="common">Oleaginous diatom</name>
    <dbReference type="NCBI Taxonomy" id="1519565"/>
    <lineage>
        <taxon>Eukaryota</taxon>
        <taxon>Sar</taxon>
        <taxon>Stramenopiles</taxon>
        <taxon>Ochrophyta</taxon>
        <taxon>Bacillariophyta</taxon>
        <taxon>Bacillariophyceae</taxon>
        <taxon>Bacillariophycidae</taxon>
        <taxon>Naviculales</taxon>
        <taxon>Naviculaceae</taxon>
        <taxon>Fistulifera</taxon>
    </lineage>
</organism>
<dbReference type="GO" id="GO:0016556">
    <property type="term" value="P:mRNA modification"/>
    <property type="evidence" value="ECO:0007669"/>
    <property type="project" value="UniProtKB-UniRule"/>
</dbReference>
<keyword evidence="1 3" id="KW-0808">Transferase</keyword>
<dbReference type="GO" id="GO:0005737">
    <property type="term" value="C:cytoplasm"/>
    <property type="evidence" value="ECO:0007669"/>
    <property type="project" value="TreeGrafter"/>
</dbReference>
<accession>A0A1Z5J679</accession>
<keyword evidence="4" id="KW-1185">Reference proteome</keyword>
<comment type="caution">
    <text evidence="3">The sequence shown here is derived from an EMBL/GenBank/DDBJ whole genome shotgun (WGS) entry which is preliminary data.</text>
</comment>
<evidence type="ECO:0000256" key="1">
    <source>
        <dbReference type="RuleBase" id="RU368012"/>
    </source>
</evidence>
<protein>
    <recommendedName>
        <fullName evidence="1">Cap-specific mRNA (nucleoside-2'-O-)-methyltransferase 1</fullName>
        <ecNumber evidence="1">2.1.1.57</ecNumber>
    </recommendedName>
    <alternativeName>
        <fullName evidence="1">Cap1 2'O-ribose methyltransferase 1</fullName>
    </alternativeName>
</protein>
<dbReference type="Pfam" id="PF01728">
    <property type="entry name" value="FtsJ"/>
    <property type="match status" value="1"/>
</dbReference>
<evidence type="ECO:0000313" key="3">
    <source>
        <dbReference type="EMBL" id="GAX09490.1"/>
    </source>
</evidence>
<dbReference type="OrthoDB" id="10251234at2759"/>
<name>A0A1Z5J679_FISSO</name>
<dbReference type="Proteomes" id="UP000198406">
    <property type="component" value="Unassembled WGS sequence"/>
</dbReference>
<dbReference type="GO" id="GO:0004483">
    <property type="term" value="F:methyltransferase cap1 activity"/>
    <property type="evidence" value="ECO:0007669"/>
    <property type="project" value="UniProtKB-UniRule"/>
</dbReference>
<comment type="subcellular location">
    <subcellularLocation>
        <location evidence="1">Nucleus</location>
    </subcellularLocation>
</comment>
<dbReference type="InParanoid" id="A0A1Z5J679"/>
<dbReference type="InterPro" id="IPR050851">
    <property type="entry name" value="mRNA_Cap_2O-Ribose_MeTrfase"/>
</dbReference>
<dbReference type="InterPro" id="IPR002877">
    <property type="entry name" value="RNA_MeTrfase_FtsJ_dom"/>
</dbReference>